<feature type="region of interest" description="Disordered" evidence="1">
    <location>
        <begin position="18"/>
        <end position="65"/>
    </location>
</feature>
<feature type="domain" description="LHH" evidence="2">
    <location>
        <begin position="101"/>
        <end position="177"/>
    </location>
</feature>
<gene>
    <name evidence="3" type="ORF">BW686_12800</name>
</gene>
<organism evidence="3 4">
    <name type="scientific">Pseudomonas syringae</name>
    <dbReference type="NCBI Taxonomy" id="317"/>
    <lineage>
        <taxon>Bacteria</taxon>
        <taxon>Pseudomonadati</taxon>
        <taxon>Pseudomonadota</taxon>
        <taxon>Gammaproteobacteria</taxon>
        <taxon>Pseudomonadales</taxon>
        <taxon>Pseudomonadaceae</taxon>
        <taxon>Pseudomonas</taxon>
    </lineage>
</organism>
<dbReference type="EMBL" id="MTSA01000008">
    <property type="protein sequence ID" value="OUM07285.1"/>
    <property type="molecule type" value="Genomic_DNA"/>
</dbReference>
<protein>
    <submittedName>
        <fullName evidence="3">Nuclease</fullName>
    </submittedName>
</protein>
<dbReference type="InterPro" id="IPR026834">
    <property type="entry name" value="LHH"/>
</dbReference>
<reference evidence="3 4" key="1">
    <citation type="submission" date="2017-01" db="EMBL/GenBank/DDBJ databases">
        <authorList>
            <person name="Mah S.A."/>
            <person name="Swanson W.J."/>
            <person name="Moy G.W."/>
            <person name="Vacquier V.D."/>
        </authorList>
    </citation>
    <scope>NUCLEOTIDE SEQUENCE [LARGE SCALE GENOMIC DNA]</scope>
    <source>
        <strain evidence="3">PDD-32b-74</strain>
    </source>
</reference>
<dbReference type="AlphaFoldDB" id="A0A244ES03"/>
<sequence length="182" mass="21274">KQIAGWLARNEQKLLAHPELRMNDPVPLRKQESPLIDEPHREPIRNPKPENPIESTPVPKRKFWSKPPIEFKGNRVFQRNDLFDPELMTTWRERGRLVRGTNLERMASGRAPIGIDGESINLHHMIQTQNGAIAELTQTFHQKYGSVIHINPNTIPSGIDRPLFNQWKNDYWRYRAETYEAP</sequence>
<dbReference type="Pfam" id="PF14411">
    <property type="entry name" value="LHH"/>
    <property type="match status" value="1"/>
</dbReference>
<feature type="compositionally biased region" description="Basic and acidic residues" evidence="1">
    <location>
        <begin position="18"/>
        <end position="48"/>
    </location>
</feature>
<evidence type="ECO:0000256" key="1">
    <source>
        <dbReference type="SAM" id="MobiDB-lite"/>
    </source>
</evidence>
<comment type="caution">
    <text evidence="3">The sequence shown here is derived from an EMBL/GenBank/DDBJ whole genome shotgun (WGS) entry which is preliminary data.</text>
</comment>
<evidence type="ECO:0000259" key="2">
    <source>
        <dbReference type="Pfam" id="PF14411"/>
    </source>
</evidence>
<dbReference type="RefSeq" id="WP_179149255.1">
    <property type="nucleotide sequence ID" value="NZ_MTSA01000008.1"/>
</dbReference>
<proteinExistence type="predicted"/>
<feature type="non-terminal residue" evidence="3">
    <location>
        <position position="1"/>
    </location>
</feature>
<name>A0A244ES03_PSESX</name>
<evidence type="ECO:0000313" key="4">
    <source>
        <dbReference type="Proteomes" id="UP000195128"/>
    </source>
</evidence>
<accession>A0A244ES03</accession>
<evidence type="ECO:0000313" key="3">
    <source>
        <dbReference type="EMBL" id="OUM07285.1"/>
    </source>
</evidence>
<dbReference type="Proteomes" id="UP000195128">
    <property type="component" value="Unassembled WGS sequence"/>
</dbReference>